<evidence type="ECO:0000256" key="1">
    <source>
        <dbReference type="ARBA" id="ARBA00022723"/>
    </source>
</evidence>
<accession>A0AAN0ISB4</accession>
<dbReference type="InterPro" id="IPR013083">
    <property type="entry name" value="Znf_RING/FYVE/PHD"/>
</dbReference>
<dbReference type="EnsemblMetazoa" id="XM_011410268.2">
    <property type="protein sequence ID" value="XP_011408570.2"/>
    <property type="gene ID" value="LOC100639675"/>
</dbReference>
<keyword evidence="1" id="KW-0479">Metal-binding</keyword>
<dbReference type="SUPFAM" id="SSF57903">
    <property type="entry name" value="FYVE/PHD zinc finger"/>
    <property type="match status" value="1"/>
</dbReference>
<reference evidence="7" key="1">
    <citation type="journal article" date="2010" name="Nature">
        <title>The Amphimedon queenslandica genome and the evolution of animal complexity.</title>
        <authorList>
            <person name="Srivastava M."/>
            <person name="Simakov O."/>
            <person name="Chapman J."/>
            <person name="Fahey B."/>
            <person name="Gauthier M.E."/>
            <person name="Mitros T."/>
            <person name="Richards G.S."/>
            <person name="Conaco C."/>
            <person name="Dacre M."/>
            <person name="Hellsten U."/>
            <person name="Larroux C."/>
            <person name="Putnam N.H."/>
            <person name="Stanke M."/>
            <person name="Adamska M."/>
            <person name="Darling A."/>
            <person name="Degnan S.M."/>
            <person name="Oakley T.H."/>
            <person name="Plachetzki D.C."/>
            <person name="Zhai Y."/>
            <person name="Adamski M."/>
            <person name="Calcino A."/>
            <person name="Cummins S.F."/>
            <person name="Goodstein D.M."/>
            <person name="Harris C."/>
            <person name="Jackson D.J."/>
            <person name="Leys S.P."/>
            <person name="Shu S."/>
            <person name="Woodcroft B.J."/>
            <person name="Vervoort M."/>
            <person name="Kosik K.S."/>
            <person name="Manning G."/>
            <person name="Degnan B.M."/>
            <person name="Rokhsar D.S."/>
        </authorList>
    </citation>
    <scope>NUCLEOTIDE SEQUENCE [LARGE SCALE GENOMIC DNA]</scope>
</reference>
<dbReference type="Proteomes" id="UP000007879">
    <property type="component" value="Unassembled WGS sequence"/>
</dbReference>
<evidence type="ECO:0000256" key="2">
    <source>
        <dbReference type="ARBA" id="ARBA00022771"/>
    </source>
</evidence>
<dbReference type="InterPro" id="IPR007527">
    <property type="entry name" value="Znf_SWIM"/>
</dbReference>
<dbReference type="InterPro" id="IPR052797">
    <property type="entry name" value="RegFact_GeneExpr_CellDeath"/>
</dbReference>
<dbReference type="GO" id="GO:0008270">
    <property type="term" value="F:zinc ion binding"/>
    <property type="evidence" value="ECO:0007669"/>
    <property type="project" value="UniProtKB-KW"/>
</dbReference>
<evidence type="ECO:0000313" key="6">
    <source>
        <dbReference type="EnsemblMetazoa" id="XP_011408570.2"/>
    </source>
</evidence>
<dbReference type="InterPro" id="IPR011011">
    <property type="entry name" value="Znf_FYVE_PHD"/>
</dbReference>
<dbReference type="GeneID" id="100639675"/>
<dbReference type="PANTHER" id="PTHR33936:SF24">
    <property type="entry name" value="C2H2-TYPE DOMAIN-CONTAINING PROTEIN"/>
    <property type="match status" value="1"/>
</dbReference>
<dbReference type="PROSITE" id="PS50966">
    <property type="entry name" value="ZF_SWIM"/>
    <property type="match status" value="1"/>
</dbReference>
<keyword evidence="7" id="KW-1185">Reference proteome</keyword>
<feature type="domain" description="SWIM-type" evidence="5">
    <location>
        <begin position="516"/>
        <end position="548"/>
    </location>
</feature>
<keyword evidence="3" id="KW-0862">Zinc</keyword>
<evidence type="ECO:0000259" key="5">
    <source>
        <dbReference type="PROSITE" id="PS50966"/>
    </source>
</evidence>
<dbReference type="KEGG" id="aqu:100639675"/>
<dbReference type="InterPro" id="IPR048324">
    <property type="entry name" value="ZSWIM1-3_RNaseH-like"/>
</dbReference>
<organism evidence="6 7">
    <name type="scientific">Amphimedon queenslandica</name>
    <name type="common">Sponge</name>
    <dbReference type="NCBI Taxonomy" id="400682"/>
    <lineage>
        <taxon>Eukaryota</taxon>
        <taxon>Metazoa</taxon>
        <taxon>Porifera</taxon>
        <taxon>Demospongiae</taxon>
        <taxon>Heteroscleromorpha</taxon>
        <taxon>Haplosclerida</taxon>
        <taxon>Niphatidae</taxon>
        <taxon>Amphimedon</taxon>
    </lineage>
</organism>
<protein>
    <recommendedName>
        <fullName evidence="5">SWIM-type domain-containing protein</fullName>
    </recommendedName>
</protein>
<dbReference type="Pfam" id="PF21056">
    <property type="entry name" value="ZSWIM1-3_RNaseH-like"/>
    <property type="match status" value="1"/>
</dbReference>
<name>A0AAN0ISB4_AMPQE</name>
<proteinExistence type="predicted"/>
<reference evidence="6" key="2">
    <citation type="submission" date="2024-06" db="UniProtKB">
        <authorList>
            <consortium name="EnsemblMetazoa"/>
        </authorList>
    </citation>
    <scope>IDENTIFICATION</scope>
</reference>
<keyword evidence="2 4" id="KW-0863">Zinc-finger</keyword>
<dbReference type="InterPro" id="IPR001965">
    <property type="entry name" value="Znf_PHD"/>
</dbReference>
<sequence length="777" mass="89006">MQWKEQYETSSRSSFVLHSSPKERSSAGYVTYYYYCNRSGKYIGRGKGKRQLKIQGSSKLDTHCPAYIRAKRYQDGQVHVEICDYHTHELLLAHLPLPESTRQIVAAKLADGVTISTIFDSVRDEPLDGVITRKHLLCRQDIHNIKYQYNLEGVKLHSDDHTSVSLFVAENMRITCESEEFENPVIIYKQQGQEQPDSIDDLSDEDFIIGLQTPFQRDMLTKFGSTAVCMDSTHGTNVYDFFLITILVLDEFGEGIPVCWFISNREDSAAIRQGLLKLKDRCGDIHTNTFMSDDAENFYNAWQGVFTTPHKKLICAWHIDRSWKKGIQRHISGKAKQEEVYHCLRALLNEGDEASFRQRLQQFVSWLSTMEELSSFSEYFQHEYIKRVEQWAPCYRIASVVNTNMAVESFHHVLKVCYMEKKQNRRVDKLIHFLLKIARDKVFDRIIKTQKGKMTHRLSEIMKRHRNAEEALPSVNIQCLSEGNLWRVESVSMQKTYNVERNSALQCSCKLSCSTCKVCVHSFTCTCMDYILHATVCKHIHIVCLGTSIGNKAEDTSSIRRNPLVQEQECNSFIMSDSGVNYTESTDLAEGCLTADTATCTTSGVTENLEIYLKTTLSDESHLTQMKAVKMCKQIEAELLNCQDVDAITAGMKHLSSALMVIRSMNNNPRNSSFPVKKRPAPNANCEKQFRFKSTKRKTEHVRKTLSKPNLDEMKECVEKLDEIEVDVCGLCLHPDDKTGNAVVNWVECLLCGTWYHELCVKTDSLDDFICDVCQKD</sequence>
<dbReference type="Gene3D" id="3.30.40.10">
    <property type="entry name" value="Zinc/RING finger domain, C3HC4 (zinc finger)"/>
    <property type="match status" value="1"/>
</dbReference>
<evidence type="ECO:0000313" key="7">
    <source>
        <dbReference type="Proteomes" id="UP000007879"/>
    </source>
</evidence>
<dbReference type="RefSeq" id="XP_011408570.2">
    <property type="nucleotide sequence ID" value="XM_011410268.2"/>
</dbReference>
<dbReference type="AlphaFoldDB" id="A0AAN0ISB4"/>
<dbReference type="PANTHER" id="PTHR33936">
    <property type="entry name" value="PROTEIN CBG17840"/>
    <property type="match status" value="1"/>
</dbReference>
<dbReference type="SMART" id="SM00249">
    <property type="entry name" value="PHD"/>
    <property type="match status" value="1"/>
</dbReference>
<dbReference type="CDD" id="cd15517">
    <property type="entry name" value="PHD_TCF19_like"/>
    <property type="match status" value="1"/>
</dbReference>
<evidence type="ECO:0000256" key="3">
    <source>
        <dbReference type="ARBA" id="ARBA00022833"/>
    </source>
</evidence>
<evidence type="ECO:0000256" key="4">
    <source>
        <dbReference type="PROSITE-ProRule" id="PRU00325"/>
    </source>
</evidence>